<dbReference type="Gene3D" id="1.10.287.130">
    <property type="match status" value="1"/>
</dbReference>
<dbReference type="Pfam" id="PF03308">
    <property type="entry name" value="MeaB"/>
    <property type="match status" value="1"/>
</dbReference>
<reference evidence="3" key="2">
    <citation type="journal article" date="2013" name="Biotechnol. Biofuels">
        <title>Mining for hemicellulases in the fungus-growing termite Pseudacanthotermes militaris using functional metagenomics.</title>
        <authorList>
            <person name="Bastien G."/>
            <person name="Arnal G."/>
            <person name="Bozonnet S."/>
            <person name="Laguerre S."/>
            <person name="Ferreira F."/>
            <person name="Faure R."/>
            <person name="Henrissat B."/>
            <person name="Lefevre F."/>
            <person name="Robe P."/>
            <person name="Bouchez O."/>
            <person name="Noirot C."/>
            <person name="Dumon C."/>
            <person name="O'Donohue M."/>
        </authorList>
    </citation>
    <scope>NUCLEOTIDE SEQUENCE</scope>
</reference>
<reference evidence="3" key="1">
    <citation type="submission" date="2012-10" db="EMBL/GenBank/DDBJ databases">
        <authorList>
            <person name="Sandrine L."/>
        </authorList>
    </citation>
    <scope>NUCLEOTIDE SEQUENCE</scope>
</reference>
<dbReference type="GO" id="GO:0005525">
    <property type="term" value="F:GTP binding"/>
    <property type="evidence" value="ECO:0007669"/>
    <property type="project" value="InterPro"/>
</dbReference>
<dbReference type="CDD" id="cd03114">
    <property type="entry name" value="MMAA-like"/>
    <property type="match status" value="1"/>
</dbReference>
<dbReference type="Gene3D" id="3.40.50.300">
    <property type="entry name" value="P-loop containing nucleotide triphosphate hydrolases"/>
    <property type="match status" value="1"/>
</dbReference>
<dbReference type="AlphaFoldDB" id="S0DEZ1"/>
<dbReference type="Gene3D" id="1.20.5.170">
    <property type="match status" value="1"/>
</dbReference>
<name>S0DEZ1_9ZZZZ</name>
<dbReference type="SUPFAM" id="SSF52540">
    <property type="entry name" value="P-loop containing nucleoside triphosphate hydrolases"/>
    <property type="match status" value="1"/>
</dbReference>
<gene>
    <name evidence="2" type="ORF">BN138_263</name>
    <name evidence="3" type="ORF">BN138_797</name>
</gene>
<dbReference type="EMBL" id="HF548283">
    <property type="protein sequence ID" value="CCO21075.1"/>
    <property type="molecule type" value="Genomic_DNA"/>
</dbReference>
<protein>
    <recommendedName>
        <fullName evidence="4">GTPase</fullName>
    </recommendedName>
</protein>
<dbReference type="NCBIfam" id="NF006958">
    <property type="entry name" value="PRK09435.1"/>
    <property type="match status" value="1"/>
</dbReference>
<comment type="similarity">
    <text evidence="1">Belongs to the SIMIBI class G3E GTPase family. ArgK/MeaB subfamily.</text>
</comment>
<evidence type="ECO:0000313" key="3">
    <source>
        <dbReference type="EMBL" id="CCO21609.1"/>
    </source>
</evidence>
<proteinExistence type="inferred from homology"/>
<sequence length="352" mass="37510">MAYYGVSVARSGAMRKKVVGMSLVQELADGIFAGNRRQIARAITLVESMRVEDRAQARELLGALREQSAAAVRVGVTGVPGAGKSTFIDALGVKLTEAGHHVAVLAVDPSSTKTGGSILGDRTRMSALAMSDQAFIRPSPSGNHLGGVARATRESMLVVEAAGYDVVLVETVGVGQSEVAVAGMVDTFLLVTLARAGDQLQGIKRGILEMADIITVNKADGDNEAASRIAARELKSAMKLITSDPNARRPPVLTSSSYTGVGLMDVWQAVLDHRAYLEESGGLAERRARQQRDWMWSLIDDELLESVRQTPAVKRIRTSLEAEVMEGQTSAVEAAQNVLAAFAQNLPATWLE</sequence>
<dbReference type="InterPro" id="IPR027417">
    <property type="entry name" value="P-loop_NTPase"/>
</dbReference>
<evidence type="ECO:0000256" key="1">
    <source>
        <dbReference type="ARBA" id="ARBA00009625"/>
    </source>
</evidence>
<evidence type="ECO:0008006" key="4">
    <source>
        <dbReference type="Google" id="ProtNLM"/>
    </source>
</evidence>
<dbReference type="InterPro" id="IPR005129">
    <property type="entry name" value="GTPase_ArgK"/>
</dbReference>
<dbReference type="GO" id="GO:0003924">
    <property type="term" value="F:GTPase activity"/>
    <property type="evidence" value="ECO:0007669"/>
    <property type="project" value="InterPro"/>
</dbReference>
<evidence type="ECO:0000313" key="2">
    <source>
        <dbReference type="EMBL" id="CCO21075.1"/>
    </source>
</evidence>
<dbReference type="NCBIfam" id="TIGR00750">
    <property type="entry name" value="lao"/>
    <property type="match status" value="1"/>
</dbReference>
<organism evidence="3">
    <name type="scientific">termite gut metagenome</name>
    <dbReference type="NCBI Taxonomy" id="433724"/>
    <lineage>
        <taxon>unclassified sequences</taxon>
        <taxon>metagenomes</taxon>
        <taxon>organismal metagenomes</taxon>
    </lineage>
</organism>
<dbReference type="PANTHER" id="PTHR23408">
    <property type="entry name" value="METHYLMALONYL-COA MUTASE"/>
    <property type="match status" value="1"/>
</dbReference>
<dbReference type="EMBL" id="HF548312">
    <property type="protein sequence ID" value="CCO21609.1"/>
    <property type="molecule type" value="Genomic_DNA"/>
</dbReference>
<accession>S0DEZ1</accession>
<dbReference type="PANTHER" id="PTHR23408:SF3">
    <property type="entry name" value="METHYLMALONIC ACIDURIA TYPE A PROTEIN, MITOCHONDRIAL"/>
    <property type="match status" value="1"/>
</dbReference>
<dbReference type="GO" id="GO:0005737">
    <property type="term" value="C:cytoplasm"/>
    <property type="evidence" value="ECO:0007669"/>
    <property type="project" value="TreeGrafter"/>
</dbReference>